<dbReference type="OrthoDB" id="10348678at2759"/>
<dbReference type="InParanoid" id="A0A2P5AQW6"/>
<name>A0A2P5AQW6_TREOI</name>
<evidence type="ECO:0000313" key="2">
    <source>
        <dbReference type="Proteomes" id="UP000237000"/>
    </source>
</evidence>
<dbReference type="EMBL" id="JXTC01000737">
    <property type="protein sequence ID" value="PON38932.1"/>
    <property type="molecule type" value="Genomic_DNA"/>
</dbReference>
<evidence type="ECO:0000313" key="1">
    <source>
        <dbReference type="EMBL" id="PON38932.1"/>
    </source>
</evidence>
<gene>
    <name evidence="1" type="ORF">TorRG33x02_344020</name>
</gene>
<accession>A0A2P5AQW6</accession>
<protein>
    <submittedName>
        <fullName evidence="1">Uncharacterized protein</fullName>
    </submittedName>
</protein>
<organism evidence="1 2">
    <name type="scientific">Trema orientale</name>
    <name type="common">Charcoal tree</name>
    <name type="synonym">Celtis orientalis</name>
    <dbReference type="NCBI Taxonomy" id="63057"/>
    <lineage>
        <taxon>Eukaryota</taxon>
        <taxon>Viridiplantae</taxon>
        <taxon>Streptophyta</taxon>
        <taxon>Embryophyta</taxon>
        <taxon>Tracheophyta</taxon>
        <taxon>Spermatophyta</taxon>
        <taxon>Magnoliopsida</taxon>
        <taxon>eudicotyledons</taxon>
        <taxon>Gunneridae</taxon>
        <taxon>Pentapetalae</taxon>
        <taxon>rosids</taxon>
        <taxon>fabids</taxon>
        <taxon>Rosales</taxon>
        <taxon>Cannabaceae</taxon>
        <taxon>Trema</taxon>
    </lineage>
</organism>
<keyword evidence="2" id="KW-1185">Reference proteome</keyword>
<comment type="caution">
    <text evidence="1">The sequence shown here is derived from an EMBL/GenBank/DDBJ whole genome shotgun (WGS) entry which is preliminary data.</text>
</comment>
<dbReference type="AlphaFoldDB" id="A0A2P5AQW6"/>
<feature type="non-terminal residue" evidence="1">
    <location>
        <position position="52"/>
    </location>
</feature>
<sequence>MGYVRSLNKNMGRAGPVQSSYGLIKCGSDQSDPTHFTSLGTGIFICCFRGWE</sequence>
<proteinExistence type="predicted"/>
<reference evidence="2" key="1">
    <citation type="submission" date="2016-06" db="EMBL/GenBank/DDBJ databases">
        <title>Parallel loss of symbiosis genes in relatives of nitrogen-fixing non-legume Parasponia.</title>
        <authorList>
            <person name="Van Velzen R."/>
            <person name="Holmer R."/>
            <person name="Bu F."/>
            <person name="Rutten L."/>
            <person name="Van Zeijl A."/>
            <person name="Liu W."/>
            <person name="Santuari L."/>
            <person name="Cao Q."/>
            <person name="Sharma T."/>
            <person name="Shen D."/>
            <person name="Roswanjaya Y."/>
            <person name="Wardhani T."/>
            <person name="Kalhor M.S."/>
            <person name="Jansen J."/>
            <person name="Van den Hoogen J."/>
            <person name="Gungor B."/>
            <person name="Hartog M."/>
            <person name="Hontelez J."/>
            <person name="Verver J."/>
            <person name="Yang W.-C."/>
            <person name="Schijlen E."/>
            <person name="Repin R."/>
            <person name="Schilthuizen M."/>
            <person name="Schranz E."/>
            <person name="Heidstra R."/>
            <person name="Miyata K."/>
            <person name="Fedorova E."/>
            <person name="Kohlen W."/>
            <person name="Bisseling T."/>
            <person name="Smit S."/>
            <person name="Geurts R."/>
        </authorList>
    </citation>
    <scope>NUCLEOTIDE SEQUENCE [LARGE SCALE GENOMIC DNA]</scope>
    <source>
        <strain evidence="2">cv. RG33-2</strain>
    </source>
</reference>
<dbReference type="Proteomes" id="UP000237000">
    <property type="component" value="Unassembled WGS sequence"/>
</dbReference>